<evidence type="ECO:0000313" key="2">
    <source>
        <dbReference type="Proteomes" id="UP001138540"/>
    </source>
</evidence>
<dbReference type="Proteomes" id="UP001138540">
    <property type="component" value="Unassembled WGS sequence"/>
</dbReference>
<accession>A0ABR6NDH2</accession>
<sequence>MHRIHRETLGAELGVKLGAALRRHRKAFGSRNPVEREAAEVLVIEDLLDAICTGNTCVVRADPRRSGGLAMFPGQFGTSEPWPEDR</sequence>
<protein>
    <submittedName>
        <fullName evidence="1">Uncharacterized protein</fullName>
    </submittedName>
</protein>
<keyword evidence="2" id="KW-1185">Reference proteome</keyword>
<name>A0ABR6NDH2_9SPHN</name>
<reference evidence="1 2" key="1">
    <citation type="submission" date="2020-08" db="EMBL/GenBank/DDBJ databases">
        <title>Exploring microbial biodiversity for novel pathways involved in the catabolism of aromatic compounds derived from lignin.</title>
        <authorList>
            <person name="Elkins J."/>
        </authorList>
    </citation>
    <scope>NUCLEOTIDE SEQUENCE [LARGE SCALE GENOMIC DNA]</scope>
    <source>
        <strain evidence="1 2">B1D3A</strain>
    </source>
</reference>
<evidence type="ECO:0000313" key="1">
    <source>
        <dbReference type="EMBL" id="MBB5985305.1"/>
    </source>
</evidence>
<comment type="caution">
    <text evidence="1">The sequence shown here is derived from an EMBL/GenBank/DDBJ whole genome shotgun (WGS) entry which is preliminary data.</text>
</comment>
<gene>
    <name evidence="1" type="ORF">HNP60_001279</name>
</gene>
<dbReference type="EMBL" id="JACHKA010000001">
    <property type="protein sequence ID" value="MBB5985305.1"/>
    <property type="molecule type" value="Genomic_DNA"/>
</dbReference>
<dbReference type="RefSeq" id="WP_184151514.1">
    <property type="nucleotide sequence ID" value="NZ_JACHKA010000001.1"/>
</dbReference>
<proteinExistence type="predicted"/>
<organism evidence="1 2">
    <name type="scientific">Sphingobium lignivorans</name>
    <dbReference type="NCBI Taxonomy" id="2735886"/>
    <lineage>
        <taxon>Bacteria</taxon>
        <taxon>Pseudomonadati</taxon>
        <taxon>Pseudomonadota</taxon>
        <taxon>Alphaproteobacteria</taxon>
        <taxon>Sphingomonadales</taxon>
        <taxon>Sphingomonadaceae</taxon>
        <taxon>Sphingobium</taxon>
    </lineage>
</organism>